<organism evidence="6 7">
    <name type="scientific">Danxiaibacter flavus</name>
    <dbReference type="NCBI Taxonomy" id="3049108"/>
    <lineage>
        <taxon>Bacteria</taxon>
        <taxon>Pseudomonadati</taxon>
        <taxon>Bacteroidota</taxon>
        <taxon>Chitinophagia</taxon>
        <taxon>Chitinophagales</taxon>
        <taxon>Chitinophagaceae</taxon>
        <taxon>Danxiaibacter</taxon>
    </lineage>
</organism>
<dbReference type="SUPFAM" id="SSF52540">
    <property type="entry name" value="P-loop containing nucleoside triphosphate hydrolases"/>
    <property type="match status" value="2"/>
</dbReference>
<dbReference type="SMART" id="SM00490">
    <property type="entry name" value="HELICc"/>
    <property type="match status" value="1"/>
</dbReference>
<evidence type="ECO:0000259" key="5">
    <source>
        <dbReference type="PROSITE" id="PS51194"/>
    </source>
</evidence>
<feature type="domain" description="Helicase ATP-binding" evidence="4">
    <location>
        <begin position="684"/>
        <end position="843"/>
    </location>
</feature>
<dbReference type="InterPro" id="IPR038718">
    <property type="entry name" value="SNF2-like_sf"/>
</dbReference>
<dbReference type="PANTHER" id="PTHR10799">
    <property type="entry name" value="SNF2/RAD54 HELICASE FAMILY"/>
    <property type="match status" value="1"/>
</dbReference>
<accession>A0ABV3ZG82</accession>
<proteinExistence type="predicted"/>
<evidence type="ECO:0000313" key="6">
    <source>
        <dbReference type="EMBL" id="MEX6688852.1"/>
    </source>
</evidence>
<keyword evidence="2" id="KW-0479">Metal-binding</keyword>
<keyword evidence="2" id="KW-0862">Zinc</keyword>
<dbReference type="PROSITE" id="PS50966">
    <property type="entry name" value="ZF_SWIM"/>
    <property type="match status" value="1"/>
</dbReference>
<evidence type="ECO:0000256" key="2">
    <source>
        <dbReference type="PROSITE-ProRule" id="PRU00325"/>
    </source>
</evidence>
<keyword evidence="2" id="KW-0863">Zinc-finger</keyword>
<evidence type="ECO:0000313" key="7">
    <source>
        <dbReference type="Proteomes" id="UP001560573"/>
    </source>
</evidence>
<sequence length="1129" mass="131430">MKNEAHTDNLDKNNIDPAFDYVITPFAVSQLNSSFILRHCSELVPTEARGFFDMQPETISVNKVVFNNSTVTPSSSTVTVVQTDDRLILSCACSQEKRKLCSHQARALYNIMEREEIKAFFDDELRDLLIRHAAKEYGLEQEKELDNFFTIEYGNKRVNVQPIRKELLPFTNETKKIFQQSLLSRQHGEPVNIPDGSLQKFVVLKQHKYYGHLYIELFEATFSQQGKVKNPLQLVNPSDETWRANNNAAIKFFAAITNFQQNHSVQKNAPSIEALKAVVTNPLELNFYYHKAEVSENVIASSIKPVKLQLLKRNIQLHVQSKNHFYEVSCYVQLRNKWFDLADVELKYDYFILSEDTLYLIDDYEILKVIDFFKQHHYKLLLYASKYKEFQQDILTQLENKIKISYEYLHAATAQQIEDNGFNQPLERILYLTSSQNYIRFSPVIKYGDVEIPILSRRQIYALDNKGKAFTIERNEEAELAFTALLLKQHADFFEQLDYDYLYLHKDRFLENDWFLHAFEQWRDENITILGFNQLPNNRLNQNKAKITIEVTSGINWFNTSVYARFGKQKASIKELHKSNRNKSRYVQLDDGTLGIIPDDWLTKFAHYFEAGDIAGDIIQTPKINFSGITEMYELQMLSHEVKEEIDLYKAKFDNFDEIEDVELPEEFTGTLRHYQQQGLNWLNFLDDFNFGGCLADDMGLGKSAQIIAFILTQRKKTNRNTNLLIVPTSLLFNWQQEIAKFAPTLKLFTHYGSRRARNLKEFDQYEVILTTYGSILADARSLKDYTFNYIFLDESQLIKNPGSQRYQSVCLLKSRNKIIITGTPLENNTFDLYGQLSFACPGLFGSKQHFRDLYAIPIDRFKDDKRAAELQQKINPFILRRTKKQVAKELPDKTEMVIYCEMDGEQRKIYDVHEKEFREFLSARSDEDIPKTALHVLKGLTTLRQICNSPALVKDAAYMHTSAKMEALMEQIENKSPQHKILVFSQFVSMLNLIKKELERRNISFAYLTGSTRNREEVVDSFQNDSNVRVFLISLKAGGVGLNLTEADYVYLVDPWWNPAVENQAIDRCYRIGQNKKVIAVRLICMDTVEEKIMKMQQAKTLLADDLVRTDNNMLKSFTKDDLLRLLK</sequence>
<dbReference type="PROSITE" id="PS51192">
    <property type="entry name" value="HELICASE_ATP_BIND_1"/>
    <property type="match status" value="1"/>
</dbReference>
<dbReference type="InterPro" id="IPR000330">
    <property type="entry name" value="SNF2_N"/>
</dbReference>
<dbReference type="InterPro" id="IPR007527">
    <property type="entry name" value="Znf_SWIM"/>
</dbReference>
<reference evidence="6 7" key="1">
    <citation type="submission" date="2023-07" db="EMBL/GenBank/DDBJ databases">
        <authorList>
            <person name="Lian W.-H."/>
        </authorList>
    </citation>
    <scope>NUCLEOTIDE SEQUENCE [LARGE SCALE GENOMIC DNA]</scope>
    <source>
        <strain evidence="6 7">SYSU DXS3180</strain>
    </source>
</reference>
<feature type="domain" description="SWIM-type" evidence="3">
    <location>
        <begin position="76"/>
        <end position="112"/>
    </location>
</feature>
<feature type="domain" description="Helicase C-terminal" evidence="5">
    <location>
        <begin position="965"/>
        <end position="1116"/>
    </location>
</feature>
<dbReference type="InterPro" id="IPR049730">
    <property type="entry name" value="SNF2/RAD54-like_C"/>
</dbReference>
<gene>
    <name evidence="6" type="ORF">QTN47_15195</name>
</gene>
<dbReference type="PROSITE" id="PS51194">
    <property type="entry name" value="HELICASE_CTER"/>
    <property type="match status" value="1"/>
</dbReference>
<dbReference type="CDD" id="cd18793">
    <property type="entry name" value="SF2_C_SNF"/>
    <property type="match status" value="1"/>
</dbReference>
<evidence type="ECO:0000256" key="1">
    <source>
        <dbReference type="ARBA" id="ARBA00022801"/>
    </source>
</evidence>
<dbReference type="Pfam" id="PF00271">
    <property type="entry name" value="Helicase_C"/>
    <property type="match status" value="1"/>
</dbReference>
<comment type="caution">
    <text evidence="6">The sequence shown here is derived from an EMBL/GenBank/DDBJ whole genome shotgun (WGS) entry which is preliminary data.</text>
</comment>
<dbReference type="RefSeq" id="WP_369330262.1">
    <property type="nucleotide sequence ID" value="NZ_JAULBC010000005.1"/>
</dbReference>
<evidence type="ECO:0000259" key="3">
    <source>
        <dbReference type="PROSITE" id="PS50966"/>
    </source>
</evidence>
<keyword evidence="1" id="KW-0378">Hydrolase</keyword>
<protein>
    <submittedName>
        <fullName evidence="6">SNF2-related protein</fullName>
    </submittedName>
</protein>
<dbReference type="SMART" id="SM00487">
    <property type="entry name" value="DEXDc"/>
    <property type="match status" value="1"/>
</dbReference>
<name>A0ABV3ZG82_9BACT</name>
<dbReference type="EMBL" id="JAULBC010000005">
    <property type="protein sequence ID" value="MEX6688852.1"/>
    <property type="molecule type" value="Genomic_DNA"/>
</dbReference>
<keyword evidence="7" id="KW-1185">Reference proteome</keyword>
<dbReference type="Proteomes" id="UP001560573">
    <property type="component" value="Unassembled WGS sequence"/>
</dbReference>
<dbReference type="Gene3D" id="3.40.50.300">
    <property type="entry name" value="P-loop containing nucleotide triphosphate hydrolases"/>
    <property type="match status" value="1"/>
</dbReference>
<evidence type="ECO:0000259" key="4">
    <source>
        <dbReference type="PROSITE" id="PS51192"/>
    </source>
</evidence>
<dbReference type="Gene3D" id="3.40.50.10810">
    <property type="entry name" value="Tandem AAA-ATPase domain"/>
    <property type="match status" value="1"/>
</dbReference>
<dbReference type="Pfam" id="PF00176">
    <property type="entry name" value="SNF2-rel_dom"/>
    <property type="match status" value="1"/>
</dbReference>
<dbReference type="InterPro" id="IPR014001">
    <property type="entry name" value="Helicase_ATP-bd"/>
</dbReference>
<dbReference type="InterPro" id="IPR027417">
    <property type="entry name" value="P-loop_NTPase"/>
</dbReference>
<dbReference type="InterPro" id="IPR001650">
    <property type="entry name" value="Helicase_C-like"/>
</dbReference>